<evidence type="ECO:0000313" key="2">
    <source>
        <dbReference type="Proteomes" id="UP000680206"/>
    </source>
</evidence>
<dbReference type="RefSeq" id="WP_208240174.1">
    <property type="nucleotide sequence ID" value="NZ_JAGEPF010000007.1"/>
</dbReference>
<evidence type="ECO:0000313" key="1">
    <source>
        <dbReference type="EMBL" id="MBO2458268.1"/>
    </source>
</evidence>
<gene>
    <name evidence="1" type="ORF">J4709_11895</name>
</gene>
<name>A0ABS3RNY6_9ACTN</name>
<protein>
    <submittedName>
        <fullName evidence="1">Uncharacterized protein</fullName>
    </submittedName>
</protein>
<accession>A0ABS3RNY6</accession>
<reference evidence="1 2" key="1">
    <citation type="submission" date="2021-03" db="EMBL/GenBank/DDBJ databases">
        <title>Actinomadura violae sp. nov., isolated from lichen in Thailand.</title>
        <authorList>
            <person name="Kanchanasin P."/>
            <person name="Saeng-In P."/>
            <person name="Phongsopitanun W."/>
            <person name="Yuki M."/>
            <person name="Kudo T."/>
            <person name="Ohkuma M."/>
            <person name="Tanasupawat S."/>
        </authorList>
    </citation>
    <scope>NUCLEOTIDE SEQUENCE [LARGE SCALE GENOMIC DNA]</scope>
    <source>
        <strain evidence="1 2">LCR2-06</strain>
    </source>
</reference>
<dbReference type="EMBL" id="JAGEPF010000007">
    <property type="protein sequence ID" value="MBO2458268.1"/>
    <property type="molecule type" value="Genomic_DNA"/>
</dbReference>
<dbReference type="Proteomes" id="UP000680206">
    <property type="component" value="Unassembled WGS sequence"/>
</dbReference>
<sequence>MHLLPLLLLVVALALLPLLALVIYGRLAVRNQRRTLAALRRDGLAFLCRPTLGMRNMAGFILSIDQNSVALWKVGIRRPKRIQAFPSTGAKVAPATVRINTARRSSGLSIISATTERVDVVIYPDPTMAYSRPADDAFLALVRDKIQENLARAPRAYE</sequence>
<organism evidence="1 2">
    <name type="scientific">Actinomadura violacea</name>
    <dbReference type="NCBI Taxonomy" id="2819934"/>
    <lineage>
        <taxon>Bacteria</taxon>
        <taxon>Bacillati</taxon>
        <taxon>Actinomycetota</taxon>
        <taxon>Actinomycetes</taxon>
        <taxon>Streptosporangiales</taxon>
        <taxon>Thermomonosporaceae</taxon>
        <taxon>Actinomadura</taxon>
    </lineage>
</organism>
<proteinExistence type="predicted"/>
<keyword evidence="2" id="KW-1185">Reference proteome</keyword>
<comment type="caution">
    <text evidence="1">The sequence shown here is derived from an EMBL/GenBank/DDBJ whole genome shotgun (WGS) entry which is preliminary data.</text>
</comment>